<evidence type="ECO:0000259" key="3">
    <source>
        <dbReference type="Pfam" id="PF12850"/>
    </source>
</evidence>
<sequence length="183" mass="20111">MNMLFISDIHGSATALDQALAWKQRLDSNVLVLLGDLLNHGPRNPIPDGYDPQAVASTLSTLADQIIAVRGNCDSEVDQMLCGFPLLAEYNWLLLEGRRLCLTHGHRLGPDNLPPLAPGEGIAFGHTHIPMAEWRQDRLHFNPGSVTLPRNGQPASFGHFDGERLRVMDMAGNTLASASWKRE</sequence>
<accession>A0ABP9RXW2</accession>
<dbReference type="InterPro" id="IPR029052">
    <property type="entry name" value="Metallo-depent_PP-like"/>
</dbReference>
<proteinExistence type="inferred from homology"/>
<evidence type="ECO:0000313" key="5">
    <source>
        <dbReference type="Proteomes" id="UP001501600"/>
    </source>
</evidence>
<feature type="domain" description="Calcineurin-like phosphoesterase" evidence="3">
    <location>
        <begin position="1"/>
        <end position="161"/>
    </location>
</feature>
<comment type="similarity">
    <text evidence="1 2">Belongs to the metallophosphoesterase superfamily. YfcE family.</text>
</comment>
<dbReference type="NCBIfam" id="NF006988">
    <property type="entry name" value="PRK09453.1"/>
    <property type="match status" value="1"/>
</dbReference>
<name>A0ABP9RXW2_9GAMM</name>
<evidence type="ECO:0000313" key="4">
    <source>
        <dbReference type="EMBL" id="GAA5188470.1"/>
    </source>
</evidence>
<evidence type="ECO:0000256" key="1">
    <source>
        <dbReference type="ARBA" id="ARBA00008950"/>
    </source>
</evidence>
<dbReference type="NCBIfam" id="TIGR00040">
    <property type="entry name" value="yfcE"/>
    <property type="match status" value="1"/>
</dbReference>
<comment type="caution">
    <text evidence="4">The sequence shown here is derived from an EMBL/GenBank/DDBJ whole genome shotgun (WGS) entry which is preliminary data.</text>
</comment>
<keyword evidence="2" id="KW-0479">Metal-binding</keyword>
<dbReference type="SUPFAM" id="SSF56300">
    <property type="entry name" value="Metallo-dependent phosphatases"/>
    <property type="match status" value="1"/>
</dbReference>
<organism evidence="4 5">
    <name type="scientific">Ferrimonas gelatinilytica</name>
    <dbReference type="NCBI Taxonomy" id="1255257"/>
    <lineage>
        <taxon>Bacteria</taxon>
        <taxon>Pseudomonadati</taxon>
        <taxon>Pseudomonadota</taxon>
        <taxon>Gammaproteobacteria</taxon>
        <taxon>Alteromonadales</taxon>
        <taxon>Ferrimonadaceae</taxon>
        <taxon>Ferrimonas</taxon>
    </lineage>
</organism>
<gene>
    <name evidence="4" type="primary">yfcE</name>
    <name evidence="4" type="ORF">GCM10025772_08560</name>
</gene>
<dbReference type="Proteomes" id="UP001501600">
    <property type="component" value="Unassembled WGS sequence"/>
</dbReference>
<dbReference type="InterPro" id="IPR000979">
    <property type="entry name" value="Phosphodiesterase_MJ0936/Vps29"/>
</dbReference>
<keyword evidence="5" id="KW-1185">Reference proteome</keyword>
<comment type="cofactor">
    <cofactor evidence="2">
        <name>a divalent metal cation</name>
        <dbReference type="ChEBI" id="CHEBI:60240"/>
    </cofactor>
</comment>
<dbReference type="InterPro" id="IPR024654">
    <property type="entry name" value="Calcineurin-like_PHP_lpxH"/>
</dbReference>
<reference evidence="5" key="1">
    <citation type="journal article" date="2019" name="Int. J. Syst. Evol. Microbiol.">
        <title>The Global Catalogue of Microorganisms (GCM) 10K type strain sequencing project: providing services to taxonomists for standard genome sequencing and annotation.</title>
        <authorList>
            <consortium name="The Broad Institute Genomics Platform"/>
            <consortium name="The Broad Institute Genome Sequencing Center for Infectious Disease"/>
            <person name="Wu L."/>
            <person name="Ma J."/>
        </authorList>
    </citation>
    <scope>NUCLEOTIDE SEQUENCE [LARGE SCALE GENOMIC DNA]</scope>
    <source>
        <strain evidence="5">JCM 18720</strain>
    </source>
</reference>
<dbReference type="InterPro" id="IPR041802">
    <property type="entry name" value="MPP_YfcE"/>
</dbReference>
<dbReference type="Pfam" id="PF12850">
    <property type="entry name" value="Metallophos_2"/>
    <property type="match status" value="1"/>
</dbReference>
<dbReference type="PANTHER" id="PTHR11124">
    <property type="entry name" value="VACUOLAR SORTING PROTEIN VPS29"/>
    <property type="match status" value="1"/>
</dbReference>
<evidence type="ECO:0000256" key="2">
    <source>
        <dbReference type="RuleBase" id="RU362039"/>
    </source>
</evidence>
<protein>
    <recommendedName>
        <fullName evidence="2">Phosphoesterase</fullName>
        <ecNumber evidence="2">3.1.4.-</ecNumber>
    </recommendedName>
</protein>
<dbReference type="EMBL" id="BAABLF010000005">
    <property type="protein sequence ID" value="GAA5188470.1"/>
    <property type="molecule type" value="Genomic_DNA"/>
</dbReference>
<dbReference type="EC" id="3.1.4.-" evidence="2"/>
<dbReference type="CDD" id="cd00841">
    <property type="entry name" value="MPP_YfcE"/>
    <property type="match status" value="1"/>
</dbReference>
<dbReference type="Gene3D" id="3.60.21.10">
    <property type="match status" value="1"/>
</dbReference>